<evidence type="ECO:0000313" key="3">
    <source>
        <dbReference type="Proteomes" id="UP000035553"/>
    </source>
</evidence>
<dbReference type="GO" id="GO:0016747">
    <property type="term" value="F:acyltransferase activity, transferring groups other than amino-acyl groups"/>
    <property type="evidence" value="ECO:0007669"/>
    <property type="project" value="InterPro"/>
</dbReference>
<sequence length="170" mass="19533">MIKFIKATVKHADDLGLVHASSWKAAYQGIVPQSYLDQLTAQSRAAFFKKAVPMSKHAFYIAYSDGKPVGMISFGKARDQELADDVGEISALYYRSNVWGKGYGRQLMDLAVRQLKEQNYKTVSLWVFEQNAHARRFYEKYGFVFDGKKEELEIGGKKLTEMRYHYQIPD</sequence>
<dbReference type="PANTHER" id="PTHR43617">
    <property type="entry name" value="L-AMINO ACID N-ACETYLTRANSFERASE"/>
    <property type="match status" value="1"/>
</dbReference>
<dbReference type="Gene3D" id="3.40.630.30">
    <property type="match status" value="1"/>
</dbReference>
<dbReference type="Pfam" id="PF00583">
    <property type="entry name" value="Acetyltransf_1"/>
    <property type="match status" value="1"/>
</dbReference>
<dbReference type="STRING" id="1069536.SINU_08550"/>
<dbReference type="SUPFAM" id="SSF55729">
    <property type="entry name" value="Acyl-CoA N-acyltransferases (Nat)"/>
    <property type="match status" value="1"/>
</dbReference>
<dbReference type="Proteomes" id="UP000035553">
    <property type="component" value="Unassembled WGS sequence"/>
</dbReference>
<comment type="caution">
    <text evidence="2">The sequence shown here is derived from an EMBL/GenBank/DDBJ whole genome shotgun (WGS) entry which is preliminary data.</text>
</comment>
<dbReference type="CDD" id="cd04301">
    <property type="entry name" value="NAT_SF"/>
    <property type="match status" value="1"/>
</dbReference>
<dbReference type="InterPro" id="IPR050276">
    <property type="entry name" value="MshD_Acetyltransferase"/>
</dbReference>
<keyword evidence="3" id="KW-1185">Reference proteome</keyword>
<protein>
    <recommendedName>
        <fullName evidence="1">N-acetyltransferase domain-containing protein</fullName>
    </recommendedName>
</protein>
<gene>
    <name evidence="2" type="ORF">SINU_08550</name>
</gene>
<dbReference type="OrthoDB" id="5292888at2"/>
<dbReference type="InterPro" id="IPR016181">
    <property type="entry name" value="Acyl_CoA_acyltransferase"/>
</dbReference>
<name>A0A0U1QNJ1_9BACL</name>
<dbReference type="EMBL" id="AFVQ02000108">
    <property type="protein sequence ID" value="KLI02354.1"/>
    <property type="molecule type" value="Genomic_DNA"/>
</dbReference>
<dbReference type="AlphaFoldDB" id="A0A0U1QNJ1"/>
<dbReference type="PROSITE" id="PS51186">
    <property type="entry name" value="GNAT"/>
    <property type="match status" value="1"/>
</dbReference>
<reference evidence="2 3" key="1">
    <citation type="journal article" date="2011" name="J. Bacteriol.">
        <title>Draft genome sequence of Sporolactobacillus inulinus strain CASD, an efficient D-lactic acid-producing bacterium with high-concentration lactate tolerance capability.</title>
        <authorList>
            <person name="Yu B."/>
            <person name="Su F."/>
            <person name="Wang L."/>
            <person name="Xu K."/>
            <person name="Zhao B."/>
            <person name="Xu P."/>
        </authorList>
    </citation>
    <scope>NUCLEOTIDE SEQUENCE [LARGE SCALE GENOMIC DNA]</scope>
    <source>
        <strain evidence="2 3">CASD</strain>
    </source>
</reference>
<proteinExistence type="predicted"/>
<evidence type="ECO:0000259" key="1">
    <source>
        <dbReference type="PROSITE" id="PS51186"/>
    </source>
</evidence>
<dbReference type="InterPro" id="IPR000182">
    <property type="entry name" value="GNAT_dom"/>
</dbReference>
<accession>A0A0U1QNJ1</accession>
<feature type="domain" description="N-acetyltransferase" evidence="1">
    <location>
        <begin position="2"/>
        <end position="169"/>
    </location>
</feature>
<evidence type="ECO:0000313" key="2">
    <source>
        <dbReference type="EMBL" id="KLI02354.1"/>
    </source>
</evidence>
<dbReference type="RefSeq" id="WP_010023831.1">
    <property type="nucleotide sequence ID" value="NZ_AFVQ02000108.1"/>
</dbReference>
<dbReference type="PANTHER" id="PTHR43617:SF38">
    <property type="entry name" value="N-ACETYLTRANSFERASE DOMAIN-CONTAINING PROTEIN"/>
    <property type="match status" value="1"/>
</dbReference>
<organism evidence="2 3">
    <name type="scientific">Sporolactobacillus inulinus CASD</name>
    <dbReference type="NCBI Taxonomy" id="1069536"/>
    <lineage>
        <taxon>Bacteria</taxon>
        <taxon>Bacillati</taxon>
        <taxon>Bacillota</taxon>
        <taxon>Bacilli</taxon>
        <taxon>Bacillales</taxon>
        <taxon>Sporolactobacillaceae</taxon>
        <taxon>Sporolactobacillus</taxon>
    </lineage>
</organism>